<evidence type="ECO:0008006" key="4">
    <source>
        <dbReference type="Google" id="ProtNLM"/>
    </source>
</evidence>
<gene>
    <name evidence="3" type="ORF">METZ01_LOCUS31721</name>
</gene>
<name>A0A381QLI5_9ZZZZ</name>
<feature type="non-terminal residue" evidence="3">
    <location>
        <position position="1"/>
    </location>
</feature>
<evidence type="ECO:0000259" key="1">
    <source>
        <dbReference type="PROSITE" id="PS50404"/>
    </source>
</evidence>
<dbReference type="CDD" id="cd03057">
    <property type="entry name" value="GST_N_Beta"/>
    <property type="match status" value="1"/>
</dbReference>
<dbReference type="InterPro" id="IPR010987">
    <property type="entry name" value="Glutathione-S-Trfase_C-like"/>
</dbReference>
<dbReference type="SUPFAM" id="SSF47616">
    <property type="entry name" value="GST C-terminal domain-like"/>
    <property type="match status" value="1"/>
</dbReference>
<evidence type="ECO:0000313" key="3">
    <source>
        <dbReference type="EMBL" id="SUZ78867.1"/>
    </source>
</evidence>
<dbReference type="CDD" id="cd03188">
    <property type="entry name" value="GST_C_Beta"/>
    <property type="match status" value="1"/>
</dbReference>
<evidence type="ECO:0000259" key="2">
    <source>
        <dbReference type="PROSITE" id="PS50405"/>
    </source>
</evidence>
<dbReference type="SFLD" id="SFLDS00019">
    <property type="entry name" value="Glutathione_Transferase_(cytos"/>
    <property type="match status" value="1"/>
</dbReference>
<dbReference type="InterPro" id="IPR004045">
    <property type="entry name" value="Glutathione_S-Trfase_N"/>
</dbReference>
<dbReference type="Gene3D" id="1.20.1050.10">
    <property type="match status" value="1"/>
</dbReference>
<feature type="domain" description="GST N-terminal" evidence="1">
    <location>
        <begin position="1"/>
        <end position="82"/>
    </location>
</feature>
<organism evidence="3">
    <name type="scientific">marine metagenome</name>
    <dbReference type="NCBI Taxonomy" id="408172"/>
    <lineage>
        <taxon>unclassified sequences</taxon>
        <taxon>metagenomes</taxon>
        <taxon>ecological metagenomes</taxon>
    </lineage>
</organism>
<reference evidence="3" key="1">
    <citation type="submission" date="2018-05" db="EMBL/GenBank/DDBJ databases">
        <authorList>
            <person name="Lanie J.A."/>
            <person name="Ng W.-L."/>
            <person name="Kazmierczak K.M."/>
            <person name="Andrzejewski T.M."/>
            <person name="Davidsen T.M."/>
            <person name="Wayne K.J."/>
            <person name="Tettelin H."/>
            <person name="Glass J.I."/>
            <person name="Rusch D."/>
            <person name="Podicherti R."/>
            <person name="Tsui H.-C.T."/>
            <person name="Winkler M.E."/>
        </authorList>
    </citation>
    <scope>NUCLEOTIDE SEQUENCE</scope>
</reference>
<dbReference type="InterPro" id="IPR040079">
    <property type="entry name" value="Glutathione_S-Trfase"/>
</dbReference>
<dbReference type="Pfam" id="PF13409">
    <property type="entry name" value="GST_N_2"/>
    <property type="match status" value="1"/>
</dbReference>
<dbReference type="InterPro" id="IPR036249">
    <property type="entry name" value="Thioredoxin-like_sf"/>
</dbReference>
<dbReference type="Gene3D" id="3.40.30.10">
    <property type="entry name" value="Glutaredoxin"/>
    <property type="match status" value="1"/>
</dbReference>
<dbReference type="SFLD" id="SFLDG01150">
    <property type="entry name" value="Main.1:_Beta-like"/>
    <property type="match status" value="1"/>
</dbReference>
<dbReference type="PROSITE" id="PS50405">
    <property type="entry name" value="GST_CTER"/>
    <property type="match status" value="1"/>
</dbReference>
<dbReference type="SUPFAM" id="SSF52833">
    <property type="entry name" value="Thioredoxin-like"/>
    <property type="match status" value="1"/>
</dbReference>
<dbReference type="InterPro" id="IPR036282">
    <property type="entry name" value="Glutathione-S-Trfase_C_sf"/>
</dbReference>
<accession>A0A381QLI5</accession>
<feature type="domain" description="GST C-terminal" evidence="2">
    <location>
        <begin position="89"/>
        <end position="214"/>
    </location>
</feature>
<dbReference type="PROSITE" id="PS50404">
    <property type="entry name" value="GST_NTER"/>
    <property type="match status" value="1"/>
</dbReference>
<dbReference type="SFLD" id="SFLDG00358">
    <property type="entry name" value="Main_(cytGST)"/>
    <property type="match status" value="1"/>
</dbReference>
<dbReference type="AlphaFoldDB" id="A0A381QLI5"/>
<proteinExistence type="predicted"/>
<sequence length="219" mass="25073">VSELNLFFSPRACSLACHIALEESGLPFTATSVKIRKGEHKQNSYKKVNPWGKIPSLVVGQEVLTETHAILSYIGDSVAATKQLLPQKNPLQRARAHEWMNFLSSTVHIAFRPLFRPNLLVDQIDLYPELRKVGIPNLKKTLLEVERRLEGKTWALGDTYSICDPYLFVFHMWSQREDVIEHVADMPNWMLHRERMNARSATQSALKREGITPENITLK</sequence>
<dbReference type="PANTHER" id="PTHR44051">
    <property type="entry name" value="GLUTATHIONE S-TRANSFERASE-RELATED"/>
    <property type="match status" value="1"/>
</dbReference>
<dbReference type="PANTHER" id="PTHR44051:SF8">
    <property type="entry name" value="GLUTATHIONE S-TRANSFERASE GSTA"/>
    <property type="match status" value="1"/>
</dbReference>
<dbReference type="EMBL" id="UINC01001370">
    <property type="protein sequence ID" value="SUZ78867.1"/>
    <property type="molecule type" value="Genomic_DNA"/>
</dbReference>
<protein>
    <recommendedName>
        <fullName evidence="4">GST N-terminal domain-containing protein</fullName>
    </recommendedName>
</protein>